<dbReference type="RefSeq" id="WP_166149887.1">
    <property type="nucleotide sequence ID" value="NZ_JAANYN010000009.1"/>
</dbReference>
<evidence type="ECO:0000313" key="1">
    <source>
        <dbReference type="EMBL" id="NHE58978.1"/>
    </source>
</evidence>
<name>A0ABX0HB45_9BACT</name>
<sequence>MKKSAVTFAFVLFFFVFMTEISFGQVVKLKSTALAMKVKNDDNRWSDWSDWESTSVLIVADDSRITVYSKEKQVYDIIENEGKKTDSDGDDVLTFSCINEDGARCRLRLIKRNSQNGEAQLYVDFNDMKWVYNLELLET</sequence>
<dbReference type="EMBL" id="JAANYN010000009">
    <property type="protein sequence ID" value="NHE58978.1"/>
    <property type="molecule type" value="Genomic_DNA"/>
</dbReference>
<evidence type="ECO:0000313" key="2">
    <source>
        <dbReference type="Proteomes" id="UP000649799"/>
    </source>
</evidence>
<dbReference type="Proteomes" id="UP000649799">
    <property type="component" value="Unassembled WGS sequence"/>
</dbReference>
<organism evidence="1 2">
    <name type="scientific">Cyclobacterium plantarum</name>
    <dbReference type="NCBI Taxonomy" id="2716263"/>
    <lineage>
        <taxon>Bacteria</taxon>
        <taxon>Pseudomonadati</taxon>
        <taxon>Bacteroidota</taxon>
        <taxon>Cytophagia</taxon>
        <taxon>Cytophagales</taxon>
        <taxon>Cyclobacteriaceae</taxon>
        <taxon>Cyclobacterium</taxon>
    </lineage>
</organism>
<protein>
    <submittedName>
        <fullName evidence="1">Uncharacterized protein</fullName>
    </submittedName>
</protein>
<proteinExistence type="predicted"/>
<keyword evidence="2" id="KW-1185">Reference proteome</keyword>
<comment type="caution">
    <text evidence="1">The sequence shown here is derived from an EMBL/GenBank/DDBJ whole genome shotgun (WGS) entry which is preliminary data.</text>
</comment>
<gene>
    <name evidence="1" type="ORF">G9Q97_19390</name>
</gene>
<accession>A0ABX0HB45</accession>
<reference evidence="1 2" key="1">
    <citation type="submission" date="2020-03" db="EMBL/GenBank/DDBJ databases">
        <title>Cyclobacterium plantarum sp. nov., a marine bacterium isolated from a coastal-marine wetland.</title>
        <authorList>
            <person name="Sanchez-Porro C."/>
            <person name="Ventosa A."/>
            <person name="Amoozegar M."/>
        </authorList>
    </citation>
    <scope>NUCLEOTIDE SEQUENCE [LARGE SCALE GENOMIC DNA]</scope>
    <source>
        <strain evidence="1 2">GBPx2</strain>
    </source>
</reference>